<dbReference type="OrthoDB" id="8724840at2"/>
<dbReference type="HOGENOM" id="CLU_2992393_0_0_4"/>
<proteinExistence type="predicted"/>
<dbReference type="GeneID" id="77136120"/>
<sequence length="57" mass="6946">MDKPKDLYEKASQELNEFRERRVAERRSKPRGTPDRRQDLNDELQENTKHSPRKDLH</sequence>
<evidence type="ECO:0000313" key="2">
    <source>
        <dbReference type="EMBL" id="EEO30390.1"/>
    </source>
</evidence>
<keyword evidence="3" id="KW-1185">Reference proteome</keyword>
<feature type="region of interest" description="Disordered" evidence="1">
    <location>
        <begin position="1"/>
        <end position="57"/>
    </location>
</feature>
<name>C3XB14_OXAFO</name>
<dbReference type="RefSeq" id="WP_005881500.1">
    <property type="nucleotide sequence ID" value="NZ_CP019430.1"/>
</dbReference>
<dbReference type="EMBL" id="GG658170">
    <property type="protein sequence ID" value="EEO30390.1"/>
    <property type="molecule type" value="Genomic_DNA"/>
</dbReference>
<dbReference type="AlphaFoldDB" id="C3XB14"/>
<organism evidence="2 3">
    <name type="scientific">Oxalobacter formigenes OXCC13</name>
    <dbReference type="NCBI Taxonomy" id="556269"/>
    <lineage>
        <taxon>Bacteria</taxon>
        <taxon>Pseudomonadati</taxon>
        <taxon>Pseudomonadota</taxon>
        <taxon>Betaproteobacteria</taxon>
        <taxon>Burkholderiales</taxon>
        <taxon>Oxalobacteraceae</taxon>
        <taxon>Oxalobacter</taxon>
    </lineage>
</organism>
<protein>
    <submittedName>
        <fullName evidence="2">Uncharacterized protein</fullName>
    </submittedName>
</protein>
<accession>C3XB14</accession>
<dbReference type="Proteomes" id="UP000005089">
    <property type="component" value="Unassembled WGS sequence"/>
</dbReference>
<gene>
    <name evidence="2" type="ORF">OFBG_01418</name>
</gene>
<evidence type="ECO:0000256" key="1">
    <source>
        <dbReference type="SAM" id="MobiDB-lite"/>
    </source>
</evidence>
<dbReference type="STRING" id="847.BRW83_0687"/>
<reference evidence="2 3" key="1">
    <citation type="submission" date="2009-02" db="EMBL/GenBank/DDBJ databases">
        <title>The Genome Sequence of Oxalobacter formigenes OXCC13.</title>
        <authorList>
            <consortium name="The Broad Institute Genome Sequencing Platform"/>
            <person name="Ward D."/>
            <person name="Young S.K."/>
            <person name="Kodira C.D."/>
            <person name="Zeng Q."/>
            <person name="Koehrsen M."/>
            <person name="Alvarado L."/>
            <person name="Berlin A."/>
            <person name="Borenstein D."/>
            <person name="Chen Z."/>
            <person name="Engels R."/>
            <person name="Freedman E."/>
            <person name="Gellesch M."/>
            <person name="Goldberg J."/>
            <person name="Griggs A."/>
            <person name="Gujja S."/>
            <person name="Heiman D."/>
            <person name="Hepburn T."/>
            <person name="Howarth C."/>
            <person name="Jen D."/>
            <person name="Larson L."/>
            <person name="Lewis B."/>
            <person name="Mehta T."/>
            <person name="Park D."/>
            <person name="Pearson M."/>
            <person name="Roberts A."/>
            <person name="Saif S."/>
            <person name="Shea T."/>
            <person name="Shenoy N."/>
            <person name="Sisk P."/>
            <person name="Stolte C."/>
            <person name="Sykes S."/>
            <person name="Walk T."/>
            <person name="White J."/>
            <person name="Yandava C."/>
            <person name="Allison M.J."/>
            <person name="Lander E."/>
            <person name="Nusbaum C."/>
            <person name="Galagan J."/>
            <person name="Birren B."/>
        </authorList>
    </citation>
    <scope>NUCLEOTIDE SEQUENCE [LARGE SCALE GENOMIC DNA]</scope>
    <source>
        <strain evidence="2 3">OXCC13</strain>
    </source>
</reference>
<evidence type="ECO:0000313" key="3">
    <source>
        <dbReference type="Proteomes" id="UP000005089"/>
    </source>
</evidence>